<reference evidence="3 4" key="1">
    <citation type="submission" date="2016-10" db="EMBL/GenBank/DDBJ databases">
        <authorList>
            <person name="de Groot N.N."/>
        </authorList>
    </citation>
    <scope>NUCLEOTIDE SEQUENCE [LARGE SCALE GENOMIC DNA]</scope>
    <source>
        <strain evidence="3 4">LMG 2247</strain>
    </source>
</reference>
<dbReference type="InterPro" id="IPR036291">
    <property type="entry name" value="NAD(P)-bd_dom_sf"/>
</dbReference>
<protein>
    <submittedName>
        <fullName evidence="3">Short chain dehydrogenase</fullName>
    </submittedName>
</protein>
<dbReference type="GO" id="GO:0016020">
    <property type="term" value="C:membrane"/>
    <property type="evidence" value="ECO:0007669"/>
    <property type="project" value="TreeGrafter"/>
</dbReference>
<evidence type="ECO:0000313" key="4">
    <source>
        <dbReference type="Proteomes" id="UP000199706"/>
    </source>
</evidence>
<gene>
    <name evidence="3" type="ORF">SAMN05216466_103209</name>
</gene>
<accession>A0A1G7TXW5</accession>
<dbReference type="Proteomes" id="UP000199706">
    <property type="component" value="Unassembled WGS sequence"/>
</dbReference>
<evidence type="ECO:0000256" key="2">
    <source>
        <dbReference type="ARBA" id="ARBA00023002"/>
    </source>
</evidence>
<evidence type="ECO:0000313" key="3">
    <source>
        <dbReference type="EMBL" id="SDG39998.1"/>
    </source>
</evidence>
<dbReference type="Pfam" id="PF00106">
    <property type="entry name" value="adh_short"/>
    <property type="match status" value="1"/>
</dbReference>
<proteinExistence type="inferred from homology"/>
<dbReference type="Gene3D" id="3.40.50.720">
    <property type="entry name" value="NAD(P)-binding Rossmann-like Domain"/>
    <property type="match status" value="1"/>
</dbReference>
<comment type="similarity">
    <text evidence="1">Belongs to the short-chain dehydrogenases/reductases (SDR) family.</text>
</comment>
<dbReference type="PANTHER" id="PTHR44196:SF1">
    <property type="entry name" value="DEHYDROGENASE_REDUCTASE SDR FAMILY MEMBER 7B"/>
    <property type="match status" value="1"/>
</dbReference>
<dbReference type="GO" id="GO:0016491">
    <property type="term" value="F:oxidoreductase activity"/>
    <property type="evidence" value="ECO:0007669"/>
    <property type="project" value="UniProtKB-KW"/>
</dbReference>
<sequence length="58" mass="5955">MTTPPVVLITGALTGIGRATAFAFAHDKAGVVVSGRRAEAGRELAEALTRQTPQPSAH</sequence>
<name>A0A1G7TXW5_9BURK</name>
<dbReference type="SUPFAM" id="SSF51735">
    <property type="entry name" value="NAD(P)-binding Rossmann-fold domains"/>
    <property type="match status" value="1"/>
</dbReference>
<keyword evidence="2" id="KW-0560">Oxidoreductase</keyword>
<evidence type="ECO:0000256" key="1">
    <source>
        <dbReference type="ARBA" id="ARBA00006484"/>
    </source>
</evidence>
<dbReference type="EMBL" id="FNCJ01000003">
    <property type="protein sequence ID" value="SDG39998.1"/>
    <property type="molecule type" value="Genomic_DNA"/>
</dbReference>
<organism evidence="3 4">
    <name type="scientific">Paraburkholderia phenazinium</name>
    <dbReference type="NCBI Taxonomy" id="60549"/>
    <lineage>
        <taxon>Bacteria</taxon>
        <taxon>Pseudomonadati</taxon>
        <taxon>Pseudomonadota</taxon>
        <taxon>Betaproteobacteria</taxon>
        <taxon>Burkholderiales</taxon>
        <taxon>Burkholderiaceae</taxon>
        <taxon>Paraburkholderia</taxon>
    </lineage>
</organism>
<dbReference type="PANTHER" id="PTHR44196">
    <property type="entry name" value="DEHYDROGENASE/REDUCTASE SDR FAMILY MEMBER 7B"/>
    <property type="match status" value="1"/>
</dbReference>
<dbReference type="AlphaFoldDB" id="A0A1G7TXW5"/>
<dbReference type="InterPro" id="IPR002347">
    <property type="entry name" value="SDR_fam"/>
</dbReference>